<evidence type="ECO:0000256" key="1">
    <source>
        <dbReference type="ARBA" id="ARBA00009802"/>
    </source>
</evidence>
<keyword evidence="3" id="KW-0805">Transcription regulation</keyword>
<feature type="region of interest" description="Disordered" evidence="7">
    <location>
        <begin position="82"/>
        <end position="116"/>
    </location>
</feature>
<sequence length="153" mass="16269">MSDDWDSATVIGAKARGNASRTTVAKTNAEINAARRSGTVVATEKKYAGGSNKVQSTEGQRLTKIDRENEVAPPPKVDLSVGKAMAQARQGKEPPMSQKDLATKVNEKPSVINDYESGRAVPNQMLLGKLERALGVKLRGKDIGSPIGGPKKK</sequence>
<dbReference type="PROSITE" id="PS50943">
    <property type="entry name" value="HTH_CROC1"/>
    <property type="match status" value="1"/>
</dbReference>
<dbReference type="FunCoup" id="A0A3N4KY95">
    <property type="interactions" value="768"/>
</dbReference>
<evidence type="ECO:0000256" key="6">
    <source>
        <dbReference type="ARBA" id="ARBA00035107"/>
    </source>
</evidence>
<accession>A0A3N4KY95</accession>
<dbReference type="PANTHER" id="PTHR10245:SF15">
    <property type="entry name" value="ENDOTHELIAL DIFFERENTIATION-RELATED FACTOR 1"/>
    <property type="match status" value="1"/>
</dbReference>
<evidence type="ECO:0000259" key="8">
    <source>
        <dbReference type="PROSITE" id="PS50943"/>
    </source>
</evidence>
<reference evidence="9 10" key="1">
    <citation type="journal article" date="2018" name="Nat. Ecol. Evol.">
        <title>Pezizomycetes genomes reveal the molecular basis of ectomycorrhizal truffle lifestyle.</title>
        <authorList>
            <person name="Murat C."/>
            <person name="Payen T."/>
            <person name="Noel B."/>
            <person name="Kuo A."/>
            <person name="Morin E."/>
            <person name="Chen J."/>
            <person name="Kohler A."/>
            <person name="Krizsan K."/>
            <person name="Balestrini R."/>
            <person name="Da Silva C."/>
            <person name="Montanini B."/>
            <person name="Hainaut M."/>
            <person name="Levati E."/>
            <person name="Barry K.W."/>
            <person name="Belfiori B."/>
            <person name="Cichocki N."/>
            <person name="Clum A."/>
            <person name="Dockter R.B."/>
            <person name="Fauchery L."/>
            <person name="Guy J."/>
            <person name="Iotti M."/>
            <person name="Le Tacon F."/>
            <person name="Lindquist E.A."/>
            <person name="Lipzen A."/>
            <person name="Malagnac F."/>
            <person name="Mello A."/>
            <person name="Molinier V."/>
            <person name="Miyauchi S."/>
            <person name="Poulain J."/>
            <person name="Riccioni C."/>
            <person name="Rubini A."/>
            <person name="Sitrit Y."/>
            <person name="Splivallo R."/>
            <person name="Traeger S."/>
            <person name="Wang M."/>
            <person name="Zifcakova L."/>
            <person name="Wipf D."/>
            <person name="Zambonelli A."/>
            <person name="Paolocci F."/>
            <person name="Nowrousian M."/>
            <person name="Ottonello S."/>
            <person name="Baldrian P."/>
            <person name="Spatafora J.W."/>
            <person name="Henrissat B."/>
            <person name="Nagy L.G."/>
            <person name="Aury J.M."/>
            <person name="Wincker P."/>
            <person name="Grigoriev I.V."/>
            <person name="Bonfante P."/>
            <person name="Martin F.M."/>
        </authorList>
    </citation>
    <scope>NUCLEOTIDE SEQUENCE [LARGE SCALE GENOMIC DNA]</scope>
    <source>
        <strain evidence="9 10">CCBAS932</strain>
    </source>
</reference>
<evidence type="ECO:0000256" key="3">
    <source>
        <dbReference type="ARBA" id="ARBA00023015"/>
    </source>
</evidence>
<dbReference type="STRING" id="1392247.A0A3N4KY95"/>
<keyword evidence="4" id="KW-0238">DNA-binding</keyword>
<evidence type="ECO:0000256" key="7">
    <source>
        <dbReference type="SAM" id="MobiDB-lite"/>
    </source>
</evidence>
<dbReference type="Gene3D" id="1.10.260.40">
    <property type="entry name" value="lambda repressor-like DNA-binding domains"/>
    <property type="match status" value="1"/>
</dbReference>
<dbReference type="InterPro" id="IPR010982">
    <property type="entry name" value="Lambda_DNA-bd_dom_sf"/>
</dbReference>
<dbReference type="SMART" id="SM00530">
    <property type="entry name" value="HTH_XRE"/>
    <property type="match status" value="1"/>
</dbReference>
<dbReference type="PANTHER" id="PTHR10245">
    <property type="entry name" value="ENDOTHELIAL DIFFERENTIATION-RELATED FACTOR 1 MULTIPROTEIN BRIDGING FACTOR 1"/>
    <property type="match status" value="1"/>
</dbReference>
<dbReference type="CDD" id="cd00093">
    <property type="entry name" value="HTH_XRE"/>
    <property type="match status" value="1"/>
</dbReference>
<dbReference type="AlphaFoldDB" id="A0A3N4KY95"/>
<evidence type="ECO:0000256" key="4">
    <source>
        <dbReference type="ARBA" id="ARBA00023125"/>
    </source>
</evidence>
<dbReference type="Pfam" id="PF01381">
    <property type="entry name" value="HTH_3"/>
    <property type="match status" value="1"/>
</dbReference>
<keyword evidence="5" id="KW-0804">Transcription</keyword>
<proteinExistence type="inferred from homology"/>
<dbReference type="Pfam" id="PF08523">
    <property type="entry name" value="MBF1"/>
    <property type="match status" value="1"/>
</dbReference>
<protein>
    <recommendedName>
        <fullName evidence="2">Multiprotein-bridging factor 1</fullName>
    </recommendedName>
</protein>
<dbReference type="OrthoDB" id="10253401at2759"/>
<dbReference type="InterPro" id="IPR001387">
    <property type="entry name" value="Cro/C1-type_HTH"/>
</dbReference>
<gene>
    <name evidence="9" type="ORF">P167DRAFT_486503</name>
</gene>
<comment type="similarity">
    <text evidence="1">Belongs to the MBF1 family.</text>
</comment>
<evidence type="ECO:0000256" key="2">
    <source>
        <dbReference type="ARBA" id="ARBA00014317"/>
    </source>
</evidence>
<organism evidence="9 10">
    <name type="scientific">Morchella conica CCBAS932</name>
    <dbReference type="NCBI Taxonomy" id="1392247"/>
    <lineage>
        <taxon>Eukaryota</taxon>
        <taxon>Fungi</taxon>
        <taxon>Dikarya</taxon>
        <taxon>Ascomycota</taxon>
        <taxon>Pezizomycotina</taxon>
        <taxon>Pezizomycetes</taxon>
        <taxon>Pezizales</taxon>
        <taxon>Morchellaceae</taxon>
        <taxon>Morchella</taxon>
    </lineage>
</organism>
<dbReference type="InterPro" id="IPR013729">
    <property type="entry name" value="MBF1_N"/>
</dbReference>
<dbReference type="SUPFAM" id="SSF47413">
    <property type="entry name" value="lambda repressor-like DNA-binding domains"/>
    <property type="match status" value="1"/>
</dbReference>
<dbReference type="InParanoid" id="A0A3N4KY95"/>
<evidence type="ECO:0000256" key="5">
    <source>
        <dbReference type="ARBA" id="ARBA00023163"/>
    </source>
</evidence>
<comment type="function">
    <text evidence="6">Transcriptional coactivator that stimulates GCN4-dependent transcriptional activity by bridging the DNA-binding region of GCN4 and TBP (SPT15), thereby recruiting TBP to GCN4-bound promoters. Involved in induction of the ribosome quality control (RQC) pathway; a pathway that degrades nascent peptide chains during problematic translation. Required to prevent stalled ribosomes from frameshifting.</text>
</comment>
<dbReference type="GO" id="GO:0005634">
    <property type="term" value="C:nucleus"/>
    <property type="evidence" value="ECO:0007669"/>
    <property type="project" value="TreeGrafter"/>
</dbReference>
<dbReference type="GO" id="GO:0003677">
    <property type="term" value="F:DNA binding"/>
    <property type="evidence" value="ECO:0007669"/>
    <property type="project" value="UniProtKB-KW"/>
</dbReference>
<dbReference type="EMBL" id="ML119123">
    <property type="protein sequence ID" value="RPB13321.1"/>
    <property type="molecule type" value="Genomic_DNA"/>
</dbReference>
<feature type="domain" description="HTH cro/C1-type" evidence="8">
    <location>
        <begin position="96"/>
        <end position="141"/>
    </location>
</feature>
<evidence type="ECO:0000313" key="9">
    <source>
        <dbReference type="EMBL" id="RPB13321.1"/>
    </source>
</evidence>
<name>A0A3N4KY95_9PEZI</name>
<keyword evidence="10" id="KW-1185">Reference proteome</keyword>
<evidence type="ECO:0000313" key="10">
    <source>
        <dbReference type="Proteomes" id="UP000277580"/>
    </source>
</evidence>
<dbReference type="Proteomes" id="UP000277580">
    <property type="component" value="Unassembled WGS sequence"/>
</dbReference>